<accession>A0ABX9NW42</accession>
<feature type="non-terminal residue" evidence="1">
    <location>
        <position position="1"/>
    </location>
</feature>
<dbReference type="Proteomes" id="UP000284119">
    <property type="component" value="Unassembled WGS sequence"/>
</dbReference>
<evidence type="ECO:0000313" key="2">
    <source>
        <dbReference type="Proteomes" id="UP000284119"/>
    </source>
</evidence>
<proteinExistence type="predicted"/>
<dbReference type="EMBL" id="RAHG01000009">
    <property type="protein sequence ID" value="RJT11131.1"/>
    <property type="molecule type" value="Genomic_DNA"/>
</dbReference>
<organism evidence="1 2">
    <name type="scientific">Rahnella inusitata</name>
    <dbReference type="NCBI Taxonomy" id="58169"/>
    <lineage>
        <taxon>Bacteria</taxon>
        <taxon>Pseudomonadati</taxon>
        <taxon>Pseudomonadota</taxon>
        <taxon>Gammaproteobacteria</taxon>
        <taxon>Enterobacterales</taxon>
        <taxon>Yersiniaceae</taxon>
        <taxon>Rahnella</taxon>
    </lineage>
</organism>
<name>A0ABX9NW42_9GAMM</name>
<gene>
    <name evidence="1" type="ORF">D5396_17200</name>
</gene>
<keyword evidence="2" id="KW-1185">Reference proteome</keyword>
<evidence type="ECO:0000313" key="1">
    <source>
        <dbReference type="EMBL" id="RJT11131.1"/>
    </source>
</evidence>
<protein>
    <submittedName>
        <fullName evidence="1">Uncharacterized protein</fullName>
    </submittedName>
</protein>
<comment type="caution">
    <text evidence="1">The sequence shown here is derived from an EMBL/GenBank/DDBJ whole genome shotgun (WGS) entry which is preliminary data.</text>
</comment>
<reference evidence="1 2" key="1">
    <citation type="submission" date="2018-09" db="EMBL/GenBank/DDBJ databases">
        <authorList>
            <person name="Le Fleche-Mateos A."/>
        </authorList>
    </citation>
    <scope>NUCLEOTIDE SEQUENCE [LARGE SCALE GENOMIC DNA]</scope>
    <source>
        <strain evidence="1 2">DSM 30078</strain>
    </source>
</reference>
<sequence length="70" mass="8001">PKPQTPKLSDAFKIPPRRDKKILLRECFETYGSKTERRDRGAARFCASTEVTEHVHRSGDSACLKKRGEI</sequence>